<sequence length="277" mass="32254">MVLIKKPAEDPGNWAPLGKLRDATREGNWWRAQSILRRYRIEMTTRINNVGETMLHLAVGEGNNYFVQRLLNSIQNEEVLEEKNNNGQTALHTAALFGNKYAAELLVQKRDSLLYVKDNLGEVPLVIAYSNNHISTFAYFLEVTKTAGDLLPTYQDSFEEFIIRLIYRKEYVLAYKLYKLHLKSTEKPTDKVLMEITRNFPSDFGTGEALIYPSWENACQNIVKRSSLLFYSFDYLCARAESTLWRMKRFKNHYYSWLLPEIVMLLLGELLTVSLWT</sequence>
<dbReference type="PANTHER" id="PTHR47303:SF1">
    <property type="entry name" value="NF-KAPPA-B INHIBITOR BETA"/>
    <property type="match status" value="1"/>
</dbReference>
<keyword evidence="1" id="KW-0472">Membrane</keyword>
<dbReference type="InterPro" id="IPR036770">
    <property type="entry name" value="Ankyrin_rpt-contain_sf"/>
</dbReference>
<evidence type="ECO:0000313" key="3">
    <source>
        <dbReference type="Proteomes" id="UP001151760"/>
    </source>
</evidence>
<dbReference type="EMBL" id="BQNB010020171">
    <property type="protein sequence ID" value="GJT93090.1"/>
    <property type="molecule type" value="Genomic_DNA"/>
</dbReference>
<dbReference type="Proteomes" id="UP001151760">
    <property type="component" value="Unassembled WGS sequence"/>
</dbReference>
<dbReference type="SMART" id="SM00248">
    <property type="entry name" value="ANK"/>
    <property type="match status" value="3"/>
</dbReference>
<gene>
    <name evidence="2" type="ORF">Tco_1081935</name>
</gene>
<protein>
    <submittedName>
        <fullName evidence="2">Ankyrin repeat-containing protein</fullName>
    </submittedName>
</protein>
<accession>A0ABQ5I0F7</accession>
<reference evidence="2" key="2">
    <citation type="submission" date="2022-01" db="EMBL/GenBank/DDBJ databases">
        <authorList>
            <person name="Yamashiro T."/>
            <person name="Shiraishi A."/>
            <person name="Satake H."/>
            <person name="Nakayama K."/>
        </authorList>
    </citation>
    <scope>NUCLEOTIDE SEQUENCE</scope>
</reference>
<keyword evidence="1" id="KW-1133">Transmembrane helix</keyword>
<keyword evidence="1" id="KW-0812">Transmembrane</keyword>
<name>A0ABQ5I0F7_9ASTR</name>
<organism evidence="2 3">
    <name type="scientific">Tanacetum coccineum</name>
    <dbReference type="NCBI Taxonomy" id="301880"/>
    <lineage>
        <taxon>Eukaryota</taxon>
        <taxon>Viridiplantae</taxon>
        <taxon>Streptophyta</taxon>
        <taxon>Embryophyta</taxon>
        <taxon>Tracheophyta</taxon>
        <taxon>Spermatophyta</taxon>
        <taxon>Magnoliopsida</taxon>
        <taxon>eudicotyledons</taxon>
        <taxon>Gunneridae</taxon>
        <taxon>Pentapetalae</taxon>
        <taxon>asterids</taxon>
        <taxon>campanulids</taxon>
        <taxon>Asterales</taxon>
        <taxon>Asteraceae</taxon>
        <taxon>Asteroideae</taxon>
        <taxon>Anthemideae</taxon>
        <taxon>Anthemidinae</taxon>
        <taxon>Tanacetum</taxon>
    </lineage>
</organism>
<keyword evidence="3" id="KW-1185">Reference proteome</keyword>
<dbReference type="Gene3D" id="1.25.40.20">
    <property type="entry name" value="Ankyrin repeat-containing domain"/>
    <property type="match status" value="1"/>
</dbReference>
<dbReference type="SUPFAM" id="SSF48403">
    <property type="entry name" value="Ankyrin repeat"/>
    <property type="match status" value="1"/>
</dbReference>
<comment type="caution">
    <text evidence="2">The sequence shown here is derived from an EMBL/GenBank/DDBJ whole genome shotgun (WGS) entry which is preliminary data.</text>
</comment>
<dbReference type="PANTHER" id="PTHR47303">
    <property type="match status" value="1"/>
</dbReference>
<reference evidence="2" key="1">
    <citation type="journal article" date="2022" name="Int. J. Mol. Sci.">
        <title>Draft Genome of Tanacetum Coccineum: Genomic Comparison of Closely Related Tanacetum-Family Plants.</title>
        <authorList>
            <person name="Yamashiro T."/>
            <person name="Shiraishi A."/>
            <person name="Nakayama K."/>
            <person name="Satake H."/>
        </authorList>
    </citation>
    <scope>NUCLEOTIDE SEQUENCE</scope>
</reference>
<evidence type="ECO:0000313" key="2">
    <source>
        <dbReference type="EMBL" id="GJT93090.1"/>
    </source>
</evidence>
<dbReference type="Pfam" id="PF12796">
    <property type="entry name" value="Ank_2"/>
    <property type="match status" value="1"/>
</dbReference>
<proteinExistence type="predicted"/>
<evidence type="ECO:0000256" key="1">
    <source>
        <dbReference type="SAM" id="Phobius"/>
    </source>
</evidence>
<feature type="transmembrane region" description="Helical" evidence="1">
    <location>
        <begin position="254"/>
        <end position="276"/>
    </location>
</feature>
<dbReference type="InterPro" id="IPR002110">
    <property type="entry name" value="Ankyrin_rpt"/>
</dbReference>